<comment type="caution">
    <text evidence="1">The sequence shown here is derived from an EMBL/GenBank/DDBJ whole genome shotgun (WGS) entry which is preliminary data.</text>
</comment>
<reference evidence="1" key="2">
    <citation type="submission" date="2021-01" db="EMBL/GenBank/DDBJ databases">
        <authorList>
            <person name="Schikora-Tamarit M.A."/>
        </authorList>
    </citation>
    <scope>NUCLEOTIDE SEQUENCE</scope>
    <source>
        <strain evidence="1">CBS6075</strain>
    </source>
</reference>
<proteinExistence type="predicted"/>
<dbReference type="RefSeq" id="XP_046064791.1">
    <property type="nucleotide sequence ID" value="XM_046204151.1"/>
</dbReference>
<dbReference type="AlphaFoldDB" id="A0A9P8TAR5"/>
<reference evidence="1" key="1">
    <citation type="journal article" date="2021" name="Open Biol.">
        <title>Shared evolutionary footprints suggest mitochondrial oxidative damage underlies multiple complex I losses in fungi.</title>
        <authorList>
            <person name="Schikora-Tamarit M.A."/>
            <person name="Marcet-Houben M."/>
            <person name="Nosek J."/>
            <person name="Gabaldon T."/>
        </authorList>
    </citation>
    <scope>NUCLEOTIDE SEQUENCE</scope>
    <source>
        <strain evidence="1">CBS6075</strain>
    </source>
</reference>
<dbReference type="EMBL" id="JAEUBE010000055">
    <property type="protein sequence ID" value="KAH3671615.1"/>
    <property type="molecule type" value="Genomic_DNA"/>
</dbReference>
<gene>
    <name evidence="1" type="ORF">OGAPHI_000318</name>
</gene>
<evidence type="ECO:0000313" key="1">
    <source>
        <dbReference type="EMBL" id="KAH3671615.1"/>
    </source>
</evidence>
<evidence type="ECO:0000313" key="2">
    <source>
        <dbReference type="Proteomes" id="UP000769157"/>
    </source>
</evidence>
<dbReference type="GeneID" id="70232286"/>
<organism evidence="1 2">
    <name type="scientific">Ogataea philodendri</name>
    <dbReference type="NCBI Taxonomy" id="1378263"/>
    <lineage>
        <taxon>Eukaryota</taxon>
        <taxon>Fungi</taxon>
        <taxon>Dikarya</taxon>
        <taxon>Ascomycota</taxon>
        <taxon>Saccharomycotina</taxon>
        <taxon>Pichiomycetes</taxon>
        <taxon>Pichiales</taxon>
        <taxon>Pichiaceae</taxon>
        <taxon>Ogataea</taxon>
    </lineage>
</organism>
<keyword evidence="2" id="KW-1185">Reference proteome</keyword>
<name>A0A9P8TAR5_9ASCO</name>
<sequence length="88" mass="9417">MINFWPKRTWPKGECERVGSTSESGALIEEVDSSVLSNPSTKLLMRCSSSNTVWGDLSPCSALMAAEAVADADSIEDSAPWVAIPKIS</sequence>
<protein>
    <submittedName>
        <fullName evidence="1">Uncharacterized protein</fullName>
    </submittedName>
</protein>
<accession>A0A9P8TAR5</accession>
<dbReference type="Proteomes" id="UP000769157">
    <property type="component" value="Unassembled WGS sequence"/>
</dbReference>